<organism evidence="2 3">
    <name type="scientific">Deinococcus yavapaiensis KR-236</name>
    <dbReference type="NCBI Taxonomy" id="694435"/>
    <lineage>
        <taxon>Bacteria</taxon>
        <taxon>Thermotogati</taxon>
        <taxon>Deinococcota</taxon>
        <taxon>Deinococci</taxon>
        <taxon>Deinococcales</taxon>
        <taxon>Deinococcaceae</taxon>
        <taxon>Deinococcus</taxon>
    </lineage>
</organism>
<comment type="caution">
    <text evidence="2">The sequence shown here is derived from an EMBL/GenBank/DDBJ whole genome shotgun (WGS) entry which is preliminary data.</text>
</comment>
<feature type="domain" description="MobA-like NTP transferase" evidence="1">
    <location>
        <begin position="23"/>
        <end position="179"/>
    </location>
</feature>
<dbReference type="EMBL" id="QJSX01000005">
    <property type="protein sequence ID" value="PYE54376.1"/>
    <property type="molecule type" value="Genomic_DNA"/>
</dbReference>
<keyword evidence="2" id="KW-0548">Nucleotidyltransferase</keyword>
<dbReference type="PANTHER" id="PTHR43777:SF1">
    <property type="entry name" value="MOLYBDENUM COFACTOR CYTIDYLYLTRANSFERASE"/>
    <property type="match status" value="1"/>
</dbReference>
<keyword evidence="2" id="KW-0808">Transferase</keyword>
<dbReference type="Pfam" id="PF12804">
    <property type="entry name" value="NTP_transf_3"/>
    <property type="match status" value="1"/>
</dbReference>
<evidence type="ECO:0000259" key="1">
    <source>
        <dbReference type="Pfam" id="PF12804"/>
    </source>
</evidence>
<gene>
    <name evidence="2" type="ORF">DES52_10513</name>
</gene>
<name>A0A318SJB3_9DEIO</name>
<dbReference type="AlphaFoldDB" id="A0A318SJB3"/>
<accession>A0A318SJB3</accession>
<evidence type="ECO:0000313" key="3">
    <source>
        <dbReference type="Proteomes" id="UP000248326"/>
    </source>
</evidence>
<evidence type="ECO:0000313" key="2">
    <source>
        <dbReference type="EMBL" id="PYE54376.1"/>
    </source>
</evidence>
<proteinExistence type="predicted"/>
<dbReference type="GO" id="GO:0016779">
    <property type="term" value="F:nucleotidyltransferase activity"/>
    <property type="evidence" value="ECO:0007669"/>
    <property type="project" value="UniProtKB-KW"/>
</dbReference>
<dbReference type="PANTHER" id="PTHR43777">
    <property type="entry name" value="MOLYBDENUM COFACTOR CYTIDYLYLTRANSFERASE"/>
    <property type="match status" value="1"/>
</dbReference>
<dbReference type="CDD" id="cd04182">
    <property type="entry name" value="GT_2_like_f"/>
    <property type="match status" value="1"/>
</dbReference>
<reference evidence="2 3" key="1">
    <citation type="submission" date="2018-06" db="EMBL/GenBank/DDBJ databases">
        <title>Genomic Encyclopedia of Type Strains, Phase IV (KMG-IV): sequencing the most valuable type-strain genomes for metagenomic binning, comparative biology and taxonomic classification.</title>
        <authorList>
            <person name="Goeker M."/>
        </authorList>
    </citation>
    <scope>NUCLEOTIDE SEQUENCE [LARGE SCALE GENOMIC DNA]</scope>
    <source>
        <strain evidence="2 3">DSM 18048</strain>
    </source>
</reference>
<dbReference type="InterPro" id="IPR025877">
    <property type="entry name" value="MobA-like_NTP_Trfase"/>
</dbReference>
<protein>
    <submittedName>
        <fullName evidence="2">Molybdenum cofactor cytidylyltransferase</fullName>
    </submittedName>
</protein>
<dbReference type="Gene3D" id="3.90.550.10">
    <property type="entry name" value="Spore Coat Polysaccharide Biosynthesis Protein SpsA, Chain A"/>
    <property type="match status" value="1"/>
</dbReference>
<keyword evidence="3" id="KW-1185">Reference proteome</keyword>
<sequence length="216" mass="23677">MNFSYVKIQTDSLNAAERRRLAGVVLAAGASRRMGRNKQLLDVAGEALVRHTVRNVVAAGFDFVLVVLGRDADDVKTALRDMPVTFVVNERYREGIGTSFKVGVDALPNDVEAASFALADMPLVTPAMHRAVTEAYRASRPPLVLARYGEVRAPPHLFRQDLFGRFSGRGDHGPKDLVKEFGGEAVWLDFPEVALTDVDTPEDLQRMDVLLSGKQG</sequence>
<dbReference type="RefSeq" id="WP_245900798.1">
    <property type="nucleotide sequence ID" value="NZ_QJSX01000005.1"/>
</dbReference>
<dbReference type="Proteomes" id="UP000248326">
    <property type="component" value="Unassembled WGS sequence"/>
</dbReference>
<dbReference type="InterPro" id="IPR029044">
    <property type="entry name" value="Nucleotide-diphossugar_trans"/>
</dbReference>
<dbReference type="SUPFAM" id="SSF53448">
    <property type="entry name" value="Nucleotide-diphospho-sugar transferases"/>
    <property type="match status" value="1"/>
</dbReference>